<comment type="caution">
    <text evidence="1">The sequence shown here is derived from an EMBL/GenBank/DDBJ whole genome shotgun (WGS) entry which is preliminary data.</text>
</comment>
<evidence type="ECO:0000313" key="2">
    <source>
        <dbReference type="Proteomes" id="UP000324222"/>
    </source>
</evidence>
<proteinExistence type="predicted"/>
<dbReference type="EMBL" id="VSRR010053697">
    <property type="protein sequence ID" value="MPC80322.1"/>
    <property type="molecule type" value="Genomic_DNA"/>
</dbReference>
<reference evidence="1 2" key="1">
    <citation type="submission" date="2019-05" db="EMBL/GenBank/DDBJ databases">
        <title>Another draft genome of Portunus trituberculatus and its Hox gene families provides insights of decapod evolution.</title>
        <authorList>
            <person name="Jeong J.-H."/>
            <person name="Song I."/>
            <person name="Kim S."/>
            <person name="Choi T."/>
            <person name="Kim D."/>
            <person name="Ryu S."/>
            <person name="Kim W."/>
        </authorList>
    </citation>
    <scope>NUCLEOTIDE SEQUENCE [LARGE SCALE GENOMIC DNA]</scope>
    <source>
        <tissue evidence="1">Muscle</tissue>
    </source>
</reference>
<accession>A0A5B7I976</accession>
<protein>
    <submittedName>
        <fullName evidence="1">Uncharacterized protein</fullName>
    </submittedName>
</protein>
<name>A0A5B7I976_PORTR</name>
<evidence type="ECO:0000313" key="1">
    <source>
        <dbReference type="EMBL" id="MPC80322.1"/>
    </source>
</evidence>
<keyword evidence="2" id="KW-1185">Reference proteome</keyword>
<organism evidence="1 2">
    <name type="scientific">Portunus trituberculatus</name>
    <name type="common">Swimming crab</name>
    <name type="synonym">Neptunus trituberculatus</name>
    <dbReference type="NCBI Taxonomy" id="210409"/>
    <lineage>
        <taxon>Eukaryota</taxon>
        <taxon>Metazoa</taxon>
        <taxon>Ecdysozoa</taxon>
        <taxon>Arthropoda</taxon>
        <taxon>Crustacea</taxon>
        <taxon>Multicrustacea</taxon>
        <taxon>Malacostraca</taxon>
        <taxon>Eumalacostraca</taxon>
        <taxon>Eucarida</taxon>
        <taxon>Decapoda</taxon>
        <taxon>Pleocyemata</taxon>
        <taxon>Brachyura</taxon>
        <taxon>Eubrachyura</taxon>
        <taxon>Portunoidea</taxon>
        <taxon>Portunidae</taxon>
        <taxon>Portuninae</taxon>
        <taxon>Portunus</taxon>
    </lineage>
</organism>
<gene>
    <name evidence="1" type="ORF">E2C01_074899</name>
</gene>
<dbReference type="Proteomes" id="UP000324222">
    <property type="component" value="Unassembled WGS sequence"/>
</dbReference>
<dbReference type="AlphaFoldDB" id="A0A5B7I976"/>
<sequence>MTSSHSPPLFPIFLFFSPHSKRLPSSPHPLFFPFSSPQSGRLLLILLPLCPPLSHDKRSTSPLTLCLPEGTREKGLGGVRKGAVREGDE</sequence>